<evidence type="ECO:0000313" key="3">
    <source>
        <dbReference type="Proteomes" id="UP001281614"/>
    </source>
</evidence>
<feature type="region of interest" description="Disordered" evidence="1">
    <location>
        <begin position="37"/>
        <end position="71"/>
    </location>
</feature>
<keyword evidence="3" id="KW-1185">Reference proteome</keyword>
<name>A0AAD9YBR6_COLKA</name>
<feature type="compositionally biased region" description="Polar residues" evidence="1">
    <location>
        <begin position="47"/>
        <end position="71"/>
    </location>
</feature>
<evidence type="ECO:0000313" key="2">
    <source>
        <dbReference type="EMBL" id="KAK2754326.1"/>
    </source>
</evidence>
<reference evidence="2" key="1">
    <citation type="submission" date="2023-02" db="EMBL/GenBank/DDBJ databases">
        <title>Colletotrichum kahawae CIFC_Que2 genome sequencing and assembly.</title>
        <authorList>
            <person name="Baroncelli R."/>
        </authorList>
    </citation>
    <scope>NUCLEOTIDE SEQUENCE</scope>
    <source>
        <strain evidence="2">CIFC_Que2</strain>
    </source>
</reference>
<dbReference type="EMBL" id="VYYT01000232">
    <property type="protein sequence ID" value="KAK2754326.1"/>
    <property type="molecule type" value="Genomic_DNA"/>
</dbReference>
<evidence type="ECO:0000256" key="1">
    <source>
        <dbReference type="SAM" id="MobiDB-lite"/>
    </source>
</evidence>
<dbReference type="AlphaFoldDB" id="A0AAD9YBR6"/>
<protein>
    <submittedName>
        <fullName evidence="2">Uncharacterized protein</fullName>
    </submittedName>
</protein>
<dbReference type="Proteomes" id="UP001281614">
    <property type="component" value="Unassembled WGS sequence"/>
</dbReference>
<proteinExistence type="predicted"/>
<gene>
    <name evidence="2" type="ORF">CKAH01_17481</name>
</gene>
<sequence>MFLTQRRGLLRGLSSSCSPACIGASHYNGPETIHTVEGPEAMEMPSGPSTSPARASLLTPSSDTSARCDTN</sequence>
<accession>A0AAD9YBR6</accession>
<organism evidence="2 3">
    <name type="scientific">Colletotrichum kahawae</name>
    <name type="common">Coffee berry disease fungus</name>
    <dbReference type="NCBI Taxonomy" id="34407"/>
    <lineage>
        <taxon>Eukaryota</taxon>
        <taxon>Fungi</taxon>
        <taxon>Dikarya</taxon>
        <taxon>Ascomycota</taxon>
        <taxon>Pezizomycotina</taxon>
        <taxon>Sordariomycetes</taxon>
        <taxon>Hypocreomycetidae</taxon>
        <taxon>Glomerellales</taxon>
        <taxon>Glomerellaceae</taxon>
        <taxon>Colletotrichum</taxon>
        <taxon>Colletotrichum gloeosporioides species complex</taxon>
    </lineage>
</organism>
<comment type="caution">
    <text evidence="2">The sequence shown here is derived from an EMBL/GenBank/DDBJ whole genome shotgun (WGS) entry which is preliminary data.</text>
</comment>